<evidence type="ECO:0000313" key="9">
    <source>
        <dbReference type="EMBL" id="RFA15411.1"/>
    </source>
</evidence>
<comment type="similarity">
    <text evidence="2 5">Belongs to the acyl-CoA dehydrogenase family.</text>
</comment>
<dbReference type="Pfam" id="PF02770">
    <property type="entry name" value="Acyl-CoA_dh_M"/>
    <property type="match status" value="1"/>
</dbReference>
<evidence type="ECO:0000259" key="8">
    <source>
        <dbReference type="Pfam" id="PF02771"/>
    </source>
</evidence>
<dbReference type="Pfam" id="PF02771">
    <property type="entry name" value="Acyl-CoA_dh_N"/>
    <property type="match status" value="1"/>
</dbReference>
<evidence type="ECO:0000256" key="3">
    <source>
        <dbReference type="ARBA" id="ARBA00022630"/>
    </source>
</evidence>
<evidence type="ECO:0000256" key="2">
    <source>
        <dbReference type="ARBA" id="ARBA00009347"/>
    </source>
</evidence>
<dbReference type="EMBL" id="NBXA01000007">
    <property type="protein sequence ID" value="RFA15411.1"/>
    <property type="molecule type" value="Genomic_DNA"/>
</dbReference>
<dbReference type="PANTHER" id="PTHR43188">
    <property type="entry name" value="ACYL-COENZYME A OXIDASE"/>
    <property type="match status" value="1"/>
</dbReference>
<evidence type="ECO:0000313" key="10">
    <source>
        <dbReference type="Proteomes" id="UP000256709"/>
    </source>
</evidence>
<dbReference type="GO" id="GO:0006635">
    <property type="term" value="P:fatty acid beta-oxidation"/>
    <property type="evidence" value="ECO:0007669"/>
    <property type="project" value="InterPro"/>
</dbReference>
<keyword evidence="4 5" id="KW-0274">FAD</keyword>
<name>A0A3E0W098_9MICO</name>
<dbReference type="GO" id="GO:0050660">
    <property type="term" value="F:flavin adenine dinucleotide binding"/>
    <property type="evidence" value="ECO:0007669"/>
    <property type="project" value="InterPro"/>
</dbReference>
<dbReference type="Proteomes" id="UP000256709">
    <property type="component" value="Unassembled WGS sequence"/>
</dbReference>
<dbReference type="SUPFAM" id="SSF47203">
    <property type="entry name" value="Acyl-CoA dehydrogenase C-terminal domain-like"/>
    <property type="match status" value="1"/>
</dbReference>
<dbReference type="Pfam" id="PF00441">
    <property type="entry name" value="Acyl-CoA_dh_1"/>
    <property type="match status" value="1"/>
</dbReference>
<comment type="caution">
    <text evidence="9">The sequence shown here is derived from an EMBL/GenBank/DDBJ whole genome shotgun (WGS) entry which is preliminary data.</text>
</comment>
<dbReference type="InterPro" id="IPR036250">
    <property type="entry name" value="AcylCo_DH-like_C"/>
</dbReference>
<dbReference type="SUPFAM" id="SSF56645">
    <property type="entry name" value="Acyl-CoA dehydrogenase NM domain-like"/>
    <property type="match status" value="1"/>
</dbReference>
<accession>A0A3E0W098</accession>
<dbReference type="InterPro" id="IPR037069">
    <property type="entry name" value="AcylCoA_DH/ox_N_sf"/>
</dbReference>
<evidence type="ECO:0000259" key="7">
    <source>
        <dbReference type="Pfam" id="PF02770"/>
    </source>
</evidence>
<dbReference type="InterPro" id="IPR009100">
    <property type="entry name" value="AcylCoA_DH/oxidase_NM_dom_sf"/>
</dbReference>
<dbReference type="PANTHER" id="PTHR43188:SF1">
    <property type="entry name" value="ACYL-COA DEHYDROGENASE"/>
    <property type="match status" value="1"/>
</dbReference>
<dbReference type="InterPro" id="IPR045008">
    <property type="entry name" value="ACX4-like"/>
</dbReference>
<evidence type="ECO:0000256" key="4">
    <source>
        <dbReference type="ARBA" id="ARBA00022827"/>
    </source>
</evidence>
<dbReference type="AlphaFoldDB" id="A0A3E0W098"/>
<dbReference type="InterPro" id="IPR006091">
    <property type="entry name" value="Acyl-CoA_Oxase/DH_mid-dom"/>
</dbReference>
<dbReference type="InterPro" id="IPR013786">
    <property type="entry name" value="AcylCoA_DH/ox_N"/>
</dbReference>
<organism evidence="9 10">
    <name type="scientific">Subtercola boreus</name>
    <dbReference type="NCBI Taxonomy" id="120213"/>
    <lineage>
        <taxon>Bacteria</taxon>
        <taxon>Bacillati</taxon>
        <taxon>Actinomycetota</taxon>
        <taxon>Actinomycetes</taxon>
        <taxon>Micrococcales</taxon>
        <taxon>Microbacteriaceae</taxon>
        <taxon>Subtercola</taxon>
    </lineage>
</organism>
<keyword evidence="5" id="KW-0560">Oxidoreductase</keyword>
<sequence length="414" mass="43973">MEHQVAERTALPVGTAEPEYELTTALDTDPLGLFEGLPAEDLAYAARARGFVEAEVLPVIDGYWDRAQFPAQLAHRLGELDLLREGTDIPGFAPMSKLAAGLVNLEINRGDGSLGAFIGVQGGLALRSVASFGSPGQKHRWLEPLARATEFGAFALTEPTHGSDSVALESTATRASRGGTAGYLLNGEKKWIGNGSLGGLTIVWARTADGAVRGFLVDQGTPGYEATVIEQKASLRAIWQTHIVLTDVFVPEDALLPGATSFRETARSIQSTRLSVSWAALGHATACYEAAVQYAAKRSQFGRPLGASQIVQERLARMLSELGTIQLYCFQATALDARGALTATQASLTKFTSTRTARAIASNARDLLGGNGILLKHSVARHLADLESLHTYEGTETIQALLIGRSITGISAFA</sequence>
<reference evidence="9 10" key="1">
    <citation type="submission" date="2017-04" db="EMBL/GenBank/DDBJ databases">
        <title>Comparative genome analysis of Subtercola boreus.</title>
        <authorList>
            <person name="Cho Y.-J."/>
            <person name="Cho A."/>
            <person name="Kim O.-S."/>
            <person name="Lee J.-I."/>
        </authorList>
    </citation>
    <scope>NUCLEOTIDE SEQUENCE [LARGE SCALE GENOMIC DNA]</scope>
    <source>
        <strain evidence="9 10">P27444</strain>
    </source>
</reference>
<dbReference type="GO" id="GO:0003995">
    <property type="term" value="F:acyl-CoA dehydrogenase activity"/>
    <property type="evidence" value="ECO:0007669"/>
    <property type="project" value="InterPro"/>
</dbReference>
<dbReference type="InterPro" id="IPR046373">
    <property type="entry name" value="Acyl-CoA_Oxase/DH_mid-dom_sf"/>
</dbReference>
<feature type="domain" description="Acyl-CoA dehydrogenase/oxidase C-terminal" evidence="6">
    <location>
        <begin position="267"/>
        <end position="407"/>
    </location>
</feature>
<dbReference type="Gene3D" id="1.20.140.10">
    <property type="entry name" value="Butyryl-CoA Dehydrogenase, subunit A, domain 3"/>
    <property type="match status" value="1"/>
</dbReference>
<evidence type="ECO:0000259" key="6">
    <source>
        <dbReference type="Pfam" id="PF00441"/>
    </source>
</evidence>
<protein>
    <submittedName>
        <fullName evidence="9">Acyl-CoA dehydrogenase</fullName>
    </submittedName>
</protein>
<gene>
    <name evidence="9" type="ORF">B7R21_05195</name>
</gene>
<evidence type="ECO:0000256" key="5">
    <source>
        <dbReference type="RuleBase" id="RU362125"/>
    </source>
</evidence>
<proteinExistence type="inferred from homology"/>
<keyword evidence="3 5" id="KW-0285">Flavoprotein</keyword>
<feature type="domain" description="Acyl-CoA dehydrogenase/oxidase N-terminal" evidence="8">
    <location>
        <begin position="40"/>
        <end position="147"/>
    </location>
</feature>
<comment type="cofactor">
    <cofactor evidence="1 5">
        <name>FAD</name>
        <dbReference type="ChEBI" id="CHEBI:57692"/>
    </cofactor>
</comment>
<dbReference type="OrthoDB" id="9770681at2"/>
<evidence type="ECO:0000256" key="1">
    <source>
        <dbReference type="ARBA" id="ARBA00001974"/>
    </source>
</evidence>
<dbReference type="InterPro" id="IPR009075">
    <property type="entry name" value="AcylCo_DH/oxidase_C"/>
</dbReference>
<dbReference type="Gene3D" id="1.10.540.10">
    <property type="entry name" value="Acyl-CoA dehydrogenase/oxidase, N-terminal domain"/>
    <property type="match status" value="1"/>
</dbReference>
<feature type="domain" description="Acyl-CoA oxidase/dehydrogenase middle" evidence="7">
    <location>
        <begin position="153"/>
        <end position="248"/>
    </location>
</feature>
<dbReference type="Gene3D" id="2.40.110.10">
    <property type="entry name" value="Butyryl-CoA Dehydrogenase, subunit A, domain 2"/>
    <property type="match status" value="1"/>
</dbReference>